<keyword evidence="2 4" id="KW-0808">Transferase</keyword>
<organism evidence="6 7">
    <name type="scientific">Actinokineospora guangxiensis</name>
    <dbReference type="NCBI Taxonomy" id="1490288"/>
    <lineage>
        <taxon>Bacteria</taxon>
        <taxon>Bacillati</taxon>
        <taxon>Actinomycetota</taxon>
        <taxon>Actinomycetes</taxon>
        <taxon>Pseudonocardiales</taxon>
        <taxon>Pseudonocardiaceae</taxon>
        <taxon>Actinokineospora</taxon>
    </lineage>
</organism>
<protein>
    <submittedName>
        <fullName evidence="6">Choline/carnitine O-acyltransferase</fullName>
        <ecNumber evidence="6">2.3.1.-</ecNumber>
    </submittedName>
</protein>
<keyword evidence="7" id="KW-1185">Reference proteome</keyword>
<dbReference type="SUPFAM" id="SSF52777">
    <property type="entry name" value="CoA-dependent acyltransferases"/>
    <property type="match status" value="2"/>
</dbReference>
<comment type="caution">
    <text evidence="6">The sequence shown here is derived from an EMBL/GenBank/DDBJ whole genome shotgun (WGS) entry which is preliminary data.</text>
</comment>
<dbReference type="Proteomes" id="UP001596157">
    <property type="component" value="Unassembled WGS sequence"/>
</dbReference>
<dbReference type="InterPro" id="IPR023213">
    <property type="entry name" value="CAT-like_dom_sf"/>
</dbReference>
<dbReference type="Pfam" id="PF00755">
    <property type="entry name" value="Carn_acyltransf"/>
    <property type="match status" value="1"/>
</dbReference>
<sequence>MDTETLSPRTFGNEDRLPRVPLPTLEESCARFLQWCAPLLSAEQLAETEEAVAAFLRPGSPARTLHAALEQYDATEGVRSYLDLFWPSRYLGRRDRIALNANFFFLFEDVESDQVSRAVALLSAAVEHKLALDAEELAPVVLRGQPQSMEQQKFLFSTTRIPGVEQDTVRAPYGHGWDGPSPARHVAVFFRGAVFSLDVLSPDGLPHSPDALAAGLRSILADAVRPASPVGHLTTKARAEWAASREALRALPGNAGALEVIESALLCLCLEDFAPADLQEACDQLLHGDSGNRWFDKAVSLIVFADGRAGINVEHCGLDGTTILAFTDALLRPPPPRSPAVADGEPQVAAVEFTVDEALRADIAAAAASFGEYAAGTATMTVSFPAFGAEAIKALSMSPDAFVQMAYQLAHKRSKGLTGATYESIATRQFQNGRTEAMRVVTPEVLAFLAAVEDPEATEEARRDALRAAASAHVARAKECQAGLAPEQHLWELQWVQRRRGAELGTTEPLALYDSPGWLVMRDDYLSTSSAPSTTIQYFGFGSTSPQCIGVAYVLLPERFNVYLSTPRSVAAEMTAFADHLRTAVAELGALLSEA</sequence>
<evidence type="ECO:0000256" key="1">
    <source>
        <dbReference type="ARBA" id="ARBA00005232"/>
    </source>
</evidence>
<evidence type="ECO:0000256" key="4">
    <source>
        <dbReference type="RuleBase" id="RU003801"/>
    </source>
</evidence>
<dbReference type="GO" id="GO:0016746">
    <property type="term" value="F:acyltransferase activity"/>
    <property type="evidence" value="ECO:0007669"/>
    <property type="project" value="UniProtKB-KW"/>
</dbReference>
<evidence type="ECO:0000259" key="5">
    <source>
        <dbReference type="Pfam" id="PF00755"/>
    </source>
</evidence>
<dbReference type="Gene3D" id="3.30.559.70">
    <property type="entry name" value="Choline/Carnitine o-acyltransferase, domain 2"/>
    <property type="match status" value="1"/>
</dbReference>
<reference evidence="7" key="1">
    <citation type="journal article" date="2019" name="Int. J. Syst. Evol. Microbiol.">
        <title>The Global Catalogue of Microorganisms (GCM) 10K type strain sequencing project: providing services to taxonomists for standard genome sequencing and annotation.</title>
        <authorList>
            <consortium name="The Broad Institute Genomics Platform"/>
            <consortium name="The Broad Institute Genome Sequencing Center for Infectious Disease"/>
            <person name="Wu L."/>
            <person name="Ma J."/>
        </authorList>
    </citation>
    <scope>NUCLEOTIDE SEQUENCE [LARGE SCALE GENOMIC DNA]</scope>
    <source>
        <strain evidence="7">CCUG 59778</strain>
    </source>
</reference>
<dbReference type="EC" id="2.3.1.-" evidence="6"/>
<dbReference type="InterPro" id="IPR042231">
    <property type="entry name" value="Cho/carn_acyl_trans_2"/>
</dbReference>
<dbReference type="PANTHER" id="PTHR22589">
    <property type="entry name" value="CARNITINE O-ACYLTRANSFERASE"/>
    <property type="match status" value="1"/>
</dbReference>
<accession>A0ABW0EMW8</accession>
<dbReference type="InterPro" id="IPR000542">
    <property type="entry name" value="Carn_acyl_trans"/>
</dbReference>
<evidence type="ECO:0000313" key="6">
    <source>
        <dbReference type="EMBL" id="MFC5287265.1"/>
    </source>
</evidence>
<keyword evidence="3 4" id="KW-0012">Acyltransferase</keyword>
<dbReference type="Gene3D" id="3.30.559.10">
    <property type="entry name" value="Chloramphenicol acetyltransferase-like domain"/>
    <property type="match status" value="1"/>
</dbReference>
<evidence type="ECO:0000313" key="7">
    <source>
        <dbReference type="Proteomes" id="UP001596157"/>
    </source>
</evidence>
<proteinExistence type="inferred from homology"/>
<dbReference type="RefSeq" id="WP_378246017.1">
    <property type="nucleotide sequence ID" value="NZ_JBHSKF010000003.1"/>
</dbReference>
<comment type="similarity">
    <text evidence="1 4">Belongs to the carnitine/choline acetyltransferase family.</text>
</comment>
<evidence type="ECO:0000256" key="3">
    <source>
        <dbReference type="ARBA" id="ARBA00023315"/>
    </source>
</evidence>
<dbReference type="InterPro" id="IPR039551">
    <property type="entry name" value="Cho/carn_acyl_trans"/>
</dbReference>
<gene>
    <name evidence="6" type="ORF">ACFPM7_09410</name>
</gene>
<name>A0ABW0EMW8_9PSEU</name>
<dbReference type="EMBL" id="JBHSKF010000003">
    <property type="protein sequence ID" value="MFC5287265.1"/>
    <property type="molecule type" value="Genomic_DNA"/>
</dbReference>
<dbReference type="PANTHER" id="PTHR22589:SF29">
    <property type="entry name" value="MITOCHONDRIAL CARNITINE O-ACETYLTRANSFERASE-RELATED"/>
    <property type="match status" value="1"/>
</dbReference>
<evidence type="ECO:0000256" key="2">
    <source>
        <dbReference type="ARBA" id="ARBA00022679"/>
    </source>
</evidence>
<dbReference type="PROSITE" id="PS00440">
    <property type="entry name" value="ACYLTRANSF_C_2"/>
    <property type="match status" value="1"/>
</dbReference>
<feature type="domain" description="Choline/carnitine acyltransferase" evidence="5">
    <location>
        <begin position="20"/>
        <end position="582"/>
    </location>
</feature>